<keyword evidence="1" id="KW-1133">Transmembrane helix</keyword>
<dbReference type="SUPFAM" id="SSF53335">
    <property type="entry name" value="S-adenosyl-L-methionine-dependent methyltransferases"/>
    <property type="match status" value="1"/>
</dbReference>
<keyword evidence="1" id="KW-0472">Membrane</keyword>
<dbReference type="Gene3D" id="3.40.50.150">
    <property type="entry name" value="Vaccinia Virus protein VP39"/>
    <property type="match status" value="1"/>
</dbReference>
<keyword evidence="2" id="KW-0489">Methyltransferase</keyword>
<dbReference type="GO" id="GO:0043770">
    <property type="term" value="F:demethylmenaquinone methyltransferase activity"/>
    <property type="evidence" value="ECO:0007669"/>
    <property type="project" value="UniProtKB-EC"/>
</dbReference>
<protein>
    <submittedName>
        <fullName evidence="2">Demethylmenaquinone methyltransferase</fullName>
        <ecNumber evidence="2">2.1.1.163</ecNumber>
    </submittedName>
</protein>
<dbReference type="Pfam" id="PF01209">
    <property type="entry name" value="Ubie_methyltran"/>
    <property type="match status" value="1"/>
</dbReference>
<keyword evidence="3" id="KW-1185">Reference proteome</keyword>
<reference evidence="2 3" key="1">
    <citation type="submission" date="2019-02" db="EMBL/GenBank/DDBJ databases">
        <authorList>
            <person name="Lehtovirta-Morley E L."/>
        </authorList>
    </citation>
    <scope>NUCLEOTIDE SEQUENCE [LARGE SCALE GENOMIC DNA]</scope>
    <source>
        <strain evidence="2">NFRAN1</strain>
    </source>
</reference>
<dbReference type="EMBL" id="LR216287">
    <property type="protein sequence ID" value="VFJ12862.1"/>
    <property type="molecule type" value="Genomic_DNA"/>
</dbReference>
<dbReference type="Proteomes" id="UP000294299">
    <property type="component" value="Chromosome NFRAN"/>
</dbReference>
<accession>A0A484I7S9</accession>
<proteinExistence type="predicted"/>
<dbReference type="KEGG" id="nfn:NFRAN_0540"/>
<dbReference type="AlphaFoldDB" id="A0A484I7S9"/>
<feature type="transmembrane region" description="Helical" evidence="1">
    <location>
        <begin position="179"/>
        <end position="199"/>
    </location>
</feature>
<dbReference type="PANTHER" id="PTHR43591:SF24">
    <property type="entry name" value="2-METHOXY-6-POLYPRENYL-1,4-BENZOQUINOL METHYLASE, MITOCHONDRIAL"/>
    <property type="match status" value="1"/>
</dbReference>
<keyword evidence="1" id="KW-0812">Transmembrane</keyword>
<evidence type="ECO:0000256" key="1">
    <source>
        <dbReference type="SAM" id="Phobius"/>
    </source>
</evidence>
<organism evidence="2 3">
    <name type="scientific">Candidatus Nitrosocosmicus franklandianus</name>
    <dbReference type="NCBI Taxonomy" id="1798806"/>
    <lineage>
        <taxon>Archaea</taxon>
        <taxon>Nitrososphaerota</taxon>
        <taxon>Nitrososphaeria</taxon>
        <taxon>Nitrososphaerales</taxon>
        <taxon>Nitrososphaeraceae</taxon>
        <taxon>Candidatus Nitrosocosmicus</taxon>
    </lineage>
</organism>
<dbReference type="PANTHER" id="PTHR43591">
    <property type="entry name" value="METHYLTRANSFERASE"/>
    <property type="match status" value="1"/>
</dbReference>
<dbReference type="EC" id="2.1.1.163" evidence="2"/>
<dbReference type="GO" id="GO:0032259">
    <property type="term" value="P:methylation"/>
    <property type="evidence" value="ECO:0007669"/>
    <property type="project" value="UniProtKB-KW"/>
</dbReference>
<dbReference type="CDD" id="cd02440">
    <property type="entry name" value="AdoMet_MTases"/>
    <property type="match status" value="1"/>
</dbReference>
<evidence type="ECO:0000313" key="3">
    <source>
        <dbReference type="Proteomes" id="UP000294299"/>
    </source>
</evidence>
<gene>
    <name evidence="2" type="primary">ubiE</name>
    <name evidence="2" type="ORF">NFRAN_0540</name>
</gene>
<keyword evidence="2" id="KW-0808">Transferase</keyword>
<dbReference type="InterPro" id="IPR029063">
    <property type="entry name" value="SAM-dependent_MTases_sf"/>
</dbReference>
<evidence type="ECO:0000313" key="2">
    <source>
        <dbReference type="EMBL" id="VFJ12862.1"/>
    </source>
</evidence>
<name>A0A484I7S9_9ARCH</name>
<sequence length="252" mass="28660">MPFIQKLNTSPTISFLLNGHGLGSTYWNEVIRILRNIIPVYDKVNSAISLGRDNQFRTEGIIKSVFPGNKVLDAGSGYGNMSKLVLENVSKDVTIHFYDPIPEMLKNISSNFKGYDFNYCLCSGVFEKIPFKSESFDAVICGYSIRDSIDLEQAFEEIHRVLKDDGRFLIVDLGKPDNFLLRALVTIYLKYFLVILAYLTAGRKGLPFRTLYGTYLRWPKNNVLKQLLSKRFSKVDFKKKLLGGAIIVVAYK</sequence>